<gene>
    <name evidence="3" type="ORF">NCTC7911_02577</name>
</gene>
<dbReference type="AlphaFoldDB" id="A0A378QJV0"/>
<evidence type="ECO:0000256" key="1">
    <source>
        <dbReference type="SAM" id="Phobius"/>
    </source>
</evidence>
<dbReference type="RefSeq" id="WP_220271658.1">
    <property type="nucleotide sequence ID" value="NZ_UGQC01000001.1"/>
</dbReference>
<evidence type="ECO:0000313" key="3">
    <source>
        <dbReference type="EMBL" id="STZ01156.1"/>
    </source>
</evidence>
<accession>A0A378QJV0</accession>
<dbReference type="NCBIfam" id="NF033664">
    <property type="entry name" value="PACE_transport"/>
    <property type="match status" value="1"/>
</dbReference>
<dbReference type="InterPro" id="IPR058208">
    <property type="entry name" value="PACE"/>
</dbReference>
<dbReference type="Proteomes" id="UP000254107">
    <property type="component" value="Unassembled WGS sequence"/>
</dbReference>
<organism evidence="3 4">
    <name type="scientific">Moraxella lacunata</name>
    <dbReference type="NCBI Taxonomy" id="477"/>
    <lineage>
        <taxon>Bacteria</taxon>
        <taxon>Pseudomonadati</taxon>
        <taxon>Pseudomonadota</taxon>
        <taxon>Gammaproteobacteria</taxon>
        <taxon>Moraxellales</taxon>
        <taxon>Moraxellaceae</taxon>
        <taxon>Moraxella</taxon>
    </lineage>
</organism>
<dbReference type="EMBL" id="UGQC01000001">
    <property type="protein sequence ID" value="STZ01156.1"/>
    <property type="molecule type" value="Genomic_DNA"/>
</dbReference>
<reference evidence="3 4" key="1">
    <citation type="submission" date="2018-06" db="EMBL/GenBank/DDBJ databases">
        <authorList>
            <consortium name="Pathogen Informatics"/>
            <person name="Doyle S."/>
        </authorList>
    </citation>
    <scope>NUCLEOTIDE SEQUENCE [LARGE SCALE GENOMIC DNA]</scope>
    <source>
        <strain evidence="3 4">NCTC7911</strain>
    </source>
</reference>
<proteinExistence type="predicted"/>
<keyword evidence="1" id="KW-1133">Transmembrane helix</keyword>
<feature type="transmembrane region" description="Helical" evidence="1">
    <location>
        <begin position="112"/>
        <end position="135"/>
    </location>
</feature>
<keyword evidence="1" id="KW-0812">Transmembrane</keyword>
<evidence type="ECO:0000259" key="2">
    <source>
        <dbReference type="Pfam" id="PF05232"/>
    </source>
</evidence>
<protein>
    <submittedName>
        <fullName evidence="3">Predicted membrane protein</fullName>
    </submittedName>
</protein>
<feature type="domain" description="Chlorhexidine efflux transporter" evidence="2">
    <location>
        <begin position="78"/>
        <end position="139"/>
    </location>
</feature>
<dbReference type="InterPro" id="IPR007896">
    <property type="entry name" value="BTP_bacteria"/>
</dbReference>
<evidence type="ECO:0000313" key="4">
    <source>
        <dbReference type="Proteomes" id="UP000254107"/>
    </source>
</evidence>
<feature type="transmembrane region" description="Helical" evidence="1">
    <location>
        <begin position="15"/>
        <end position="36"/>
    </location>
</feature>
<dbReference type="Pfam" id="PF05232">
    <property type="entry name" value="BTP"/>
    <property type="match status" value="2"/>
</dbReference>
<feature type="transmembrane region" description="Helical" evidence="1">
    <location>
        <begin position="88"/>
        <end position="106"/>
    </location>
</feature>
<feature type="transmembrane region" description="Helical" evidence="1">
    <location>
        <begin position="48"/>
        <end position="67"/>
    </location>
</feature>
<name>A0A378QJV0_MORLA</name>
<keyword evidence="1" id="KW-0472">Membrane</keyword>
<dbReference type="GeneID" id="302271079"/>
<keyword evidence="4" id="KW-1185">Reference proteome</keyword>
<feature type="domain" description="Chlorhexidine efflux transporter" evidence="2">
    <location>
        <begin position="11"/>
        <end position="71"/>
    </location>
</feature>
<sequence length="147" mass="16299">MSNTPTNPMRAKERLFHAVLFEIGAIGLTVAVFALFGDNHSPTHATGLAVAISVLAVVWNMVFNFLFDKVVTGERLDRSLGTRLIHMGLFEGGLFLATVPMIAYALDVSLWTAFVMDIGVVAVIGVYTLLFNWGYDWVRFFIVRNNT</sequence>